<evidence type="ECO:0000256" key="1">
    <source>
        <dbReference type="SAM" id="MobiDB-lite"/>
    </source>
</evidence>
<dbReference type="VEuPathDB" id="TriTrypDB:LtaPh_9917001"/>
<evidence type="ECO:0000259" key="2">
    <source>
        <dbReference type="PROSITE" id="PS00028"/>
    </source>
</evidence>
<organism evidence="3 4">
    <name type="scientific">Leishmania tarentolae</name>
    <name type="common">Sauroleishmania tarentolae</name>
    <dbReference type="NCBI Taxonomy" id="5689"/>
    <lineage>
        <taxon>Eukaryota</taxon>
        <taxon>Discoba</taxon>
        <taxon>Euglenozoa</taxon>
        <taxon>Kinetoplastea</taxon>
        <taxon>Metakinetoplastina</taxon>
        <taxon>Trypanosomatida</taxon>
        <taxon>Trypanosomatidae</taxon>
        <taxon>Leishmaniinae</taxon>
        <taxon>Leishmania</taxon>
        <taxon>lizard Leishmania</taxon>
    </lineage>
</organism>
<protein>
    <submittedName>
        <fullName evidence="3">Alpha tubulin</fullName>
    </submittedName>
</protein>
<comment type="caution">
    <text evidence="3">The sequence shown here is derived from an EMBL/GenBank/DDBJ whole genome shotgun (WGS) entry which is preliminary data.</text>
</comment>
<keyword evidence="4" id="KW-1185">Reference proteome</keyword>
<feature type="region of interest" description="Disordered" evidence="1">
    <location>
        <begin position="402"/>
        <end position="431"/>
    </location>
</feature>
<feature type="compositionally biased region" description="Basic residues" evidence="1">
    <location>
        <begin position="9"/>
        <end position="23"/>
    </location>
</feature>
<dbReference type="Proteomes" id="UP000419144">
    <property type="component" value="Unassembled WGS sequence"/>
</dbReference>
<feature type="compositionally biased region" description="Polar residues" evidence="1">
    <location>
        <begin position="410"/>
        <end position="420"/>
    </location>
</feature>
<dbReference type="EMBL" id="BLBS01000151">
    <property type="protein sequence ID" value="GET93986.1"/>
    <property type="molecule type" value="Genomic_DNA"/>
</dbReference>
<reference evidence="3" key="1">
    <citation type="submission" date="2019-11" db="EMBL/GenBank/DDBJ databases">
        <title>Leishmania tarentolae CDS.</title>
        <authorList>
            <person name="Goto Y."/>
            <person name="Yamagishi J."/>
        </authorList>
    </citation>
    <scope>NUCLEOTIDE SEQUENCE [LARGE SCALE GENOMIC DNA]</scope>
    <source>
        <strain evidence="3">Parrot Tar II</strain>
    </source>
</reference>
<dbReference type="PROSITE" id="PS00028">
    <property type="entry name" value="ZINC_FINGER_C2H2_1"/>
    <property type="match status" value="1"/>
</dbReference>
<dbReference type="AlphaFoldDB" id="A0A640KWQ1"/>
<dbReference type="InterPro" id="IPR013087">
    <property type="entry name" value="Znf_C2H2_type"/>
</dbReference>
<name>A0A640KWQ1_LEITA</name>
<sequence length="431" mass="47451">MSYSSTPRRPPRPCRPRTRRRPPRSPSPAQRDPPRASENSPSSIPHPLPVHEGALAVIRSNCGQCGQHLSDRRRIGNHAHGALHLREVTASTTSRLSYAALEARRTSDELNRPLRLDRRNRALTSFGTTSPRYMRQPHVTCLAGSTCQHASGSKPSSYVSNGQLLCTLLRRHHGSVALSTKWMRGTAQVRLELRQSTFSRHRSAATRQDDTTWPIRLSRSCTTASMSKSTSEVVDGLIVKHRRNIRCARSSGVRRQHALYGSTRRRHLRLRYTLAKLRLLAVVTDRRSSSSAPEPEPVPPPTAWNTINPGDQAVVRQLANASSARSRSPADRVVATSVVFAASSLPTPAARVEQLAYVPVRTSSTTVGSSPEGSGNCFRASLREERVERVILNTRSLVRGHGPSGWMPCSRQTAPSTQLPPGSRPGRCGCR</sequence>
<feature type="domain" description="C2H2-type" evidence="2">
    <location>
        <begin position="62"/>
        <end position="84"/>
    </location>
</feature>
<evidence type="ECO:0000313" key="3">
    <source>
        <dbReference type="EMBL" id="GET93986.1"/>
    </source>
</evidence>
<accession>A0A640KWQ1</accession>
<proteinExistence type="predicted"/>
<feature type="region of interest" description="Disordered" evidence="1">
    <location>
        <begin position="1"/>
        <end position="49"/>
    </location>
</feature>
<feature type="region of interest" description="Disordered" evidence="1">
    <location>
        <begin position="285"/>
        <end position="308"/>
    </location>
</feature>
<evidence type="ECO:0000313" key="4">
    <source>
        <dbReference type="Proteomes" id="UP000419144"/>
    </source>
</evidence>
<gene>
    <name evidence="3" type="ORF">LtaPh_9917001</name>
</gene>